<dbReference type="Pfam" id="PF19408">
    <property type="entry name" value="PKD_6"/>
    <property type="match status" value="1"/>
</dbReference>
<evidence type="ECO:0000259" key="2">
    <source>
        <dbReference type="PROSITE" id="PS50853"/>
    </source>
</evidence>
<dbReference type="InterPro" id="IPR045829">
    <property type="entry name" value="PKD_6"/>
</dbReference>
<dbReference type="PROSITE" id="PS50853">
    <property type="entry name" value="FN3"/>
    <property type="match status" value="1"/>
</dbReference>
<evidence type="ECO:0000259" key="3">
    <source>
        <dbReference type="PROSITE" id="PS51820"/>
    </source>
</evidence>
<feature type="chain" id="PRO_5037420065" evidence="1">
    <location>
        <begin position="22"/>
        <end position="1672"/>
    </location>
</feature>
<dbReference type="RefSeq" id="WP_210666048.1">
    <property type="nucleotide sequence ID" value="NZ_JAGFBV010000010.1"/>
</dbReference>
<dbReference type="Pfam" id="PF07691">
    <property type="entry name" value="PA14"/>
    <property type="match status" value="1"/>
</dbReference>
<dbReference type="InterPro" id="IPR013783">
    <property type="entry name" value="Ig-like_fold"/>
</dbReference>
<feature type="domain" description="Fibronectin type-III" evidence="2">
    <location>
        <begin position="1053"/>
        <end position="1145"/>
    </location>
</feature>
<dbReference type="SMART" id="SM00060">
    <property type="entry name" value="FN3"/>
    <property type="match status" value="3"/>
</dbReference>
<accession>A0A940X7Z1</accession>
<dbReference type="SUPFAM" id="SSF49265">
    <property type="entry name" value="Fibronectin type III"/>
    <property type="match status" value="2"/>
</dbReference>
<dbReference type="NCBIfam" id="NF033708">
    <property type="entry name" value="T9SS_Cterm_ChiA"/>
    <property type="match status" value="1"/>
</dbReference>
<keyword evidence="5" id="KW-1185">Reference proteome</keyword>
<gene>
    <name evidence="4" type="ORF">J3495_08060</name>
</gene>
<dbReference type="InterPro" id="IPR011658">
    <property type="entry name" value="PA14_dom"/>
</dbReference>
<dbReference type="Proteomes" id="UP000675047">
    <property type="component" value="Unassembled WGS sequence"/>
</dbReference>
<proteinExistence type="predicted"/>
<reference evidence="4 5" key="1">
    <citation type="submission" date="2021-03" db="EMBL/GenBank/DDBJ databases">
        <title>Flavobacterium Flabelliformis Sp. Nov. And Flavobacterium Geliluteum Sp. Nov., Two Novel Multidrug Resistant Psychrophilic Species Isolated From Antarctica.</title>
        <authorList>
            <person name="Kralova S."/>
            <person name="Busse H.J."/>
            <person name="Bezdicek M."/>
            <person name="Nykrynova M."/>
            <person name="Kroupova E."/>
            <person name="Krsek D."/>
            <person name="Sedlacek I."/>
        </authorList>
    </citation>
    <scope>NUCLEOTIDE SEQUENCE [LARGE SCALE GENOMIC DNA]</scope>
    <source>
        <strain evidence="4 5">P7388</strain>
    </source>
</reference>
<evidence type="ECO:0000313" key="4">
    <source>
        <dbReference type="EMBL" id="MBP4138045.1"/>
    </source>
</evidence>
<feature type="signal peptide" evidence="1">
    <location>
        <begin position="1"/>
        <end position="21"/>
    </location>
</feature>
<comment type="caution">
    <text evidence="4">The sequence shown here is derived from an EMBL/GenBank/DDBJ whole genome shotgun (WGS) entry which is preliminary data.</text>
</comment>
<keyword evidence="1" id="KW-0732">Signal</keyword>
<evidence type="ECO:0000313" key="5">
    <source>
        <dbReference type="Proteomes" id="UP000675047"/>
    </source>
</evidence>
<name>A0A940X7Z1_9FLAO</name>
<evidence type="ECO:0000256" key="1">
    <source>
        <dbReference type="SAM" id="SignalP"/>
    </source>
</evidence>
<dbReference type="PROSITE" id="PS51820">
    <property type="entry name" value="PA14"/>
    <property type="match status" value="1"/>
</dbReference>
<dbReference type="Gene3D" id="2.60.40.10">
    <property type="entry name" value="Immunoglobulins"/>
    <property type="match status" value="3"/>
</dbReference>
<dbReference type="InterPro" id="IPR036116">
    <property type="entry name" value="FN3_sf"/>
</dbReference>
<protein>
    <submittedName>
        <fullName evidence="4">T9SS sorting signal type C domain-containing protein</fullName>
    </submittedName>
</protein>
<dbReference type="InterPro" id="IPR003961">
    <property type="entry name" value="FN3_dom"/>
</dbReference>
<organism evidence="4 5">
    <name type="scientific">Flavobacterium geliluteum</name>
    <dbReference type="NCBI Taxonomy" id="2816120"/>
    <lineage>
        <taxon>Bacteria</taxon>
        <taxon>Pseudomonadati</taxon>
        <taxon>Bacteroidota</taxon>
        <taxon>Flavobacteriia</taxon>
        <taxon>Flavobacteriales</taxon>
        <taxon>Flavobacteriaceae</taxon>
        <taxon>Flavobacterium</taxon>
    </lineage>
</organism>
<sequence>MFKKLLFSAVLIIFISQNVQSQCGYGGNSRQSGTIQSICYNRENSATNVALVNFTNVDLRQHVRVNVIQGLTYTFTTSATDYGFIKRLTLYDAAGDFIVQGNASANNTGVTLNWTATYTGEVRVQFNDNANCGNSSNNSPVTITAAYTGGSNSSDSQTAEGTNSWIGHVYDFSNSTVAVPPSDANAFANYLGSFTQANTVTGTTTSFSQSYGSSDNCFAFTAGGTGQTVRTDTFAVRYRMTSTLVGCYMVTVTGDDGVRLYVDGVKVFDAWSQQSSTTYQNVLVNLTGSSKLVFEYYEKNGSNVSNFSMRPVDPTVNTIVTTGPITRCSGTTTVLDGSAIAYVGSSTNPSIRFQWQSSTDNTNFTDIAGATAENYTVPATTPTANTTLYYRRVMSGTNASACSYPSSSIAITTATAAVGGTVTGGTTICSGSTSGLLTLGGYTGNIVRWESSSNSFATITVINNTTPTYTSCPLTVNTQFRAVVQSGGSTCNTVNSNVTTVVVNATSVAGTVSANQSICSGSQPANITLTGNTGNIQWQVSTNNSTFSNIGGNSNTLTSAQMGALTSTRYYRAVVTSGVCPSATSATVVVTVNTAVPATPGAISGVTPQCPALTSQVYSIAAVANATSYVWTVPTGWSITSGQGTTSVTVTTGNSSQSGNISVAAVNGCGTSTNQAYFYVNVSNPAPASAPVASAATSAQCEAVVANWSTVTNATGYYLDIATDNAFTNFVSGYNNFNIAYSASNVFVGGLPGGTLYYRVRAYNSCGVTGNSNTITFSTTGPVGGTVALAQTICSGTQPATLTLSGNTGTIIRWEKSSNAAFSSPVTINNTTSTLTGATIGNLTSSTYFRAVVQIQSGSYCTAFSSAVLITVGDSGGTVSPSQTICSGTQPTTLTLSSYSGTIVRWEMANNPGFLSPTTIANTTATLTGAAIGNLTATTYFRAVVQSGSCPAAFSNAASITVQPNTSVGAASSTPNVCAGTPMTTITHTTAGATGIGTASGLPAGVTASWATNTITISGTPTVGGTYNYSIPLIGSCGPTVFATGTINVSGAAPLATAATSPNCNGFTANWSSVVNATSYVLTIAEDNAFTMPVSGYNNLNVGNVTTYVATGLTALKTYYYRVVAVSGCGNSAASNVISIEVKALLSTTWNGTSWDNSAPKNPNVNIIFNGNYDSSGDLSGCSCQVNSGTVNIINGDILKLVNALKVSAGTLIFKDKSTLVQTTDVQNTGNIVYERNTLINRFDYTYYGSPVTGQTMVGFSPETLGDKFLTFDGANSKWFYENNANVMLPGKGYVIRGPQSFHDTNRSLFVARFTGIPNNGPVTGESVIAAKSYVVGNPYPSAIKITDFLAANPFLEGTVRFWTHNTNISPSGSLYVYTSTDYASCNATGGTAAQSGGVAPNGYIAAGQAIMVKVRAGESPSQIVFNNGMRKDNPGNNSQFFKTSKTNTEAKVWLNFSNPSGVFKQALIGYVDGASNSYEDKYDGTTSNANTVADFYSLSDNKSLAIQGRAYPLASNDVVPLGYKSTIDGSFTIAIDHTEGDLDSQNVYLEDKVLNVVHDLKESAYTFTTAKGTFKERFALKYTNKTLGTGDFEADQTGVVVSVKDQVIKVSSASENIKTVYVYDISGKLLFEKMKVNDLSLSIERLPSSNQMLLVKVVLDNDFETTKKIAF</sequence>
<dbReference type="InterPro" id="IPR037524">
    <property type="entry name" value="PA14/GLEYA"/>
</dbReference>
<dbReference type="EMBL" id="JAGFBV010000010">
    <property type="protein sequence ID" value="MBP4138045.1"/>
    <property type="molecule type" value="Genomic_DNA"/>
</dbReference>
<feature type="domain" description="PA14" evidence="3">
    <location>
        <begin position="177"/>
        <end position="326"/>
    </location>
</feature>